<dbReference type="SUPFAM" id="SSF54695">
    <property type="entry name" value="POZ domain"/>
    <property type="match status" value="1"/>
</dbReference>
<dbReference type="PROSITE" id="PS50097">
    <property type="entry name" value="BTB"/>
    <property type="match status" value="1"/>
</dbReference>
<organism evidence="3 4">
    <name type="scientific">Sistotremastrum niveocremeum HHB9708</name>
    <dbReference type="NCBI Taxonomy" id="1314777"/>
    <lineage>
        <taxon>Eukaryota</taxon>
        <taxon>Fungi</taxon>
        <taxon>Dikarya</taxon>
        <taxon>Basidiomycota</taxon>
        <taxon>Agaricomycotina</taxon>
        <taxon>Agaricomycetes</taxon>
        <taxon>Sistotremastrales</taxon>
        <taxon>Sistotremastraceae</taxon>
        <taxon>Sertulicium</taxon>
        <taxon>Sertulicium niveocremeum</taxon>
    </lineage>
</organism>
<accession>A0A164NMT5</accession>
<evidence type="ECO:0000313" key="3">
    <source>
        <dbReference type="EMBL" id="KZS87856.1"/>
    </source>
</evidence>
<evidence type="ECO:0000256" key="1">
    <source>
        <dbReference type="SAM" id="MobiDB-lite"/>
    </source>
</evidence>
<dbReference type="Proteomes" id="UP000076722">
    <property type="component" value="Unassembled WGS sequence"/>
</dbReference>
<name>A0A164NMT5_9AGAM</name>
<evidence type="ECO:0000259" key="2">
    <source>
        <dbReference type="PROSITE" id="PS50097"/>
    </source>
</evidence>
<dbReference type="OrthoDB" id="3357985at2759"/>
<reference evidence="3 4" key="1">
    <citation type="journal article" date="2016" name="Mol. Biol. Evol.">
        <title>Comparative Genomics of Early-Diverging Mushroom-Forming Fungi Provides Insights into the Origins of Lignocellulose Decay Capabilities.</title>
        <authorList>
            <person name="Nagy L.G."/>
            <person name="Riley R."/>
            <person name="Tritt A."/>
            <person name="Adam C."/>
            <person name="Daum C."/>
            <person name="Floudas D."/>
            <person name="Sun H."/>
            <person name="Yadav J.S."/>
            <person name="Pangilinan J."/>
            <person name="Larsson K.H."/>
            <person name="Matsuura K."/>
            <person name="Barry K."/>
            <person name="Labutti K."/>
            <person name="Kuo R."/>
            <person name="Ohm R.A."/>
            <person name="Bhattacharya S.S."/>
            <person name="Shirouzu T."/>
            <person name="Yoshinaga Y."/>
            <person name="Martin F.M."/>
            <person name="Grigoriev I.V."/>
            <person name="Hibbett D.S."/>
        </authorList>
    </citation>
    <scope>NUCLEOTIDE SEQUENCE [LARGE SCALE GENOMIC DNA]</scope>
    <source>
        <strain evidence="3 4">HHB9708</strain>
    </source>
</reference>
<feature type="domain" description="BTB" evidence="2">
    <location>
        <begin position="29"/>
        <end position="94"/>
    </location>
</feature>
<dbReference type="EMBL" id="KV419443">
    <property type="protein sequence ID" value="KZS87856.1"/>
    <property type="molecule type" value="Genomic_DNA"/>
</dbReference>
<evidence type="ECO:0000313" key="4">
    <source>
        <dbReference type="Proteomes" id="UP000076722"/>
    </source>
</evidence>
<feature type="non-terminal residue" evidence="3">
    <location>
        <position position="152"/>
    </location>
</feature>
<dbReference type="InterPro" id="IPR011333">
    <property type="entry name" value="SKP1/BTB/POZ_sf"/>
</dbReference>
<dbReference type="SMART" id="SM00225">
    <property type="entry name" value="BTB"/>
    <property type="match status" value="1"/>
</dbReference>
<dbReference type="Gene3D" id="3.30.710.10">
    <property type="entry name" value="Potassium Channel Kv1.1, Chain A"/>
    <property type="match status" value="1"/>
</dbReference>
<dbReference type="InterPro" id="IPR000210">
    <property type="entry name" value="BTB/POZ_dom"/>
</dbReference>
<gene>
    <name evidence="3" type="ORF">SISNIDRAFT_419022</name>
</gene>
<dbReference type="AlphaFoldDB" id="A0A164NMT5"/>
<keyword evidence="4" id="KW-1185">Reference proteome</keyword>
<protein>
    <recommendedName>
        <fullName evidence="2">BTB domain-containing protein</fullName>
    </recommendedName>
</protein>
<feature type="compositionally biased region" description="Polar residues" evidence="1">
    <location>
        <begin position="1"/>
        <end position="11"/>
    </location>
</feature>
<feature type="region of interest" description="Disordered" evidence="1">
    <location>
        <begin position="1"/>
        <end position="23"/>
    </location>
</feature>
<dbReference type="Pfam" id="PF00651">
    <property type="entry name" value="BTB"/>
    <property type="match status" value="1"/>
</dbReference>
<sequence>MTTVTGTQLAASSGRRAQNPRVSPHFRYQDSNLIIRSSDEMEFHVHKSIMSSSSRVFRDMLSLDTQNLSTTSDLPLVDVSEESDVIEAALRFLYPLPRPILKSLSPMVVLFELADKYDIPLINFTLQEILSQSDLLTLETVRTFGIAKKFNL</sequence>
<dbReference type="STRING" id="1314777.A0A164NMT5"/>
<proteinExistence type="predicted"/>